<evidence type="ECO:0000313" key="2">
    <source>
        <dbReference type="EMBL" id="WTZ14223.1"/>
    </source>
</evidence>
<keyword evidence="1" id="KW-1133">Transmembrane helix</keyword>
<dbReference type="AlphaFoldDB" id="A0AAU3ICI8"/>
<sequence length="296" mass="31182">MTVHAVGVQQDRQPVSGTRRERGTMVRVLVCTVIALVSWGTGVAGTIVYQRVTAADTSAVDAQAAELADDLRGDLNAGFYSGGQTYGGQFTEGTLVARAEAHGGVLLSISRAKDRPDPNFHTATVMLGLVPPARGTVAADAYPVRCYRFTFGLGPHSVDRSAMTCPASRTDGEPGSPTAQMGALLARQPTGPNAYRQMTTRGYAHTTQGALDFLRDKRLVAAKDTVTAVSGRTENGDVYLLALRINGVCHHLRMDSSSAASGLIPLWAAPADRQKACDVREPVAATLYGIDPAKAG</sequence>
<gene>
    <name evidence="2" type="ORF">OG699_43495</name>
</gene>
<organism evidence="2">
    <name type="scientific">Streptomyces sp. NBC_01393</name>
    <dbReference type="NCBI Taxonomy" id="2903851"/>
    <lineage>
        <taxon>Bacteria</taxon>
        <taxon>Bacillati</taxon>
        <taxon>Actinomycetota</taxon>
        <taxon>Actinomycetes</taxon>
        <taxon>Kitasatosporales</taxon>
        <taxon>Streptomycetaceae</taxon>
        <taxon>Streptomyces</taxon>
    </lineage>
</organism>
<dbReference type="EMBL" id="CP109546">
    <property type="protein sequence ID" value="WTZ14223.1"/>
    <property type="molecule type" value="Genomic_DNA"/>
</dbReference>
<evidence type="ECO:0000256" key="1">
    <source>
        <dbReference type="SAM" id="Phobius"/>
    </source>
</evidence>
<reference evidence="2" key="1">
    <citation type="submission" date="2022-10" db="EMBL/GenBank/DDBJ databases">
        <title>The complete genomes of actinobacterial strains from the NBC collection.</title>
        <authorList>
            <person name="Joergensen T.S."/>
            <person name="Alvarez Arevalo M."/>
            <person name="Sterndorff E.B."/>
            <person name="Faurdal D."/>
            <person name="Vuksanovic O."/>
            <person name="Mourched A.-S."/>
            <person name="Charusanti P."/>
            <person name="Shaw S."/>
            <person name="Blin K."/>
            <person name="Weber T."/>
        </authorList>
    </citation>
    <scope>NUCLEOTIDE SEQUENCE</scope>
    <source>
        <strain evidence="2">NBC_01393</strain>
    </source>
</reference>
<keyword evidence="1" id="KW-0812">Transmembrane</keyword>
<proteinExistence type="predicted"/>
<keyword evidence="1" id="KW-0472">Membrane</keyword>
<name>A0AAU3ICI8_9ACTN</name>
<protein>
    <submittedName>
        <fullName evidence="2">Uncharacterized protein</fullName>
    </submittedName>
</protein>
<feature type="transmembrane region" description="Helical" evidence="1">
    <location>
        <begin position="28"/>
        <end position="49"/>
    </location>
</feature>
<accession>A0AAU3ICI8</accession>